<protein>
    <recommendedName>
        <fullName evidence="6">RNA polymerase sigma factor</fullName>
    </recommendedName>
</protein>
<comment type="caution">
    <text evidence="9">The sequence shown here is derived from an EMBL/GenBank/DDBJ whole genome shotgun (WGS) entry which is preliminary data.</text>
</comment>
<dbReference type="InterPro" id="IPR014284">
    <property type="entry name" value="RNA_pol_sigma-70_dom"/>
</dbReference>
<dbReference type="PANTHER" id="PTHR43133">
    <property type="entry name" value="RNA POLYMERASE ECF-TYPE SIGMA FACTO"/>
    <property type="match status" value="1"/>
</dbReference>
<gene>
    <name evidence="9" type="ORF">ACFFUA_14915</name>
</gene>
<evidence type="ECO:0000313" key="10">
    <source>
        <dbReference type="Proteomes" id="UP001589753"/>
    </source>
</evidence>
<dbReference type="Gene3D" id="1.10.1740.10">
    <property type="match status" value="1"/>
</dbReference>
<comment type="similarity">
    <text evidence="1 6">Belongs to the sigma-70 factor family. ECF subfamily.</text>
</comment>
<evidence type="ECO:0000259" key="8">
    <source>
        <dbReference type="Pfam" id="PF08281"/>
    </source>
</evidence>
<feature type="domain" description="RNA polymerase sigma-70 region 2" evidence="7">
    <location>
        <begin position="36"/>
        <end position="100"/>
    </location>
</feature>
<dbReference type="SUPFAM" id="SSF88659">
    <property type="entry name" value="Sigma3 and sigma4 domains of RNA polymerase sigma factors"/>
    <property type="match status" value="1"/>
</dbReference>
<dbReference type="RefSeq" id="WP_037803619.1">
    <property type="nucleotide sequence ID" value="NZ_JBHMDI010000032.1"/>
</dbReference>
<evidence type="ECO:0000256" key="4">
    <source>
        <dbReference type="ARBA" id="ARBA00023125"/>
    </source>
</evidence>
<evidence type="ECO:0000256" key="1">
    <source>
        <dbReference type="ARBA" id="ARBA00010641"/>
    </source>
</evidence>
<dbReference type="InterPro" id="IPR007627">
    <property type="entry name" value="RNA_pol_sigma70_r2"/>
</dbReference>
<dbReference type="InterPro" id="IPR000838">
    <property type="entry name" value="RNA_pol_sigma70_ECF_CS"/>
</dbReference>
<accession>A0ABV5LBJ6</accession>
<evidence type="ECO:0000256" key="6">
    <source>
        <dbReference type="RuleBase" id="RU000716"/>
    </source>
</evidence>
<reference evidence="9 10" key="1">
    <citation type="submission" date="2024-09" db="EMBL/GenBank/DDBJ databases">
        <authorList>
            <person name="Sun Q."/>
            <person name="Mori K."/>
        </authorList>
    </citation>
    <scope>NUCLEOTIDE SEQUENCE [LARGE SCALE GENOMIC DNA]</scope>
    <source>
        <strain evidence="9 10">JCM 9767</strain>
    </source>
</reference>
<organism evidence="9 10">
    <name type="scientific">Streptomyces heliomycini</name>
    <dbReference type="NCBI Taxonomy" id="284032"/>
    <lineage>
        <taxon>Bacteria</taxon>
        <taxon>Bacillati</taxon>
        <taxon>Actinomycetota</taxon>
        <taxon>Actinomycetes</taxon>
        <taxon>Kitasatosporales</taxon>
        <taxon>Streptomycetaceae</taxon>
        <taxon>Streptomyces</taxon>
    </lineage>
</organism>
<proteinExistence type="inferred from homology"/>
<dbReference type="Gene3D" id="1.10.10.10">
    <property type="entry name" value="Winged helix-like DNA-binding domain superfamily/Winged helix DNA-binding domain"/>
    <property type="match status" value="1"/>
</dbReference>
<dbReference type="Proteomes" id="UP001589753">
    <property type="component" value="Unassembled WGS sequence"/>
</dbReference>
<keyword evidence="3 6" id="KW-0731">Sigma factor</keyword>
<dbReference type="PROSITE" id="PS01063">
    <property type="entry name" value="SIGMA70_ECF"/>
    <property type="match status" value="1"/>
</dbReference>
<keyword evidence="4 6" id="KW-0238">DNA-binding</keyword>
<dbReference type="Pfam" id="PF08281">
    <property type="entry name" value="Sigma70_r4_2"/>
    <property type="match status" value="1"/>
</dbReference>
<keyword evidence="2 6" id="KW-0805">Transcription regulation</keyword>
<dbReference type="InterPro" id="IPR013324">
    <property type="entry name" value="RNA_pol_sigma_r3/r4-like"/>
</dbReference>
<name>A0ABV5LBJ6_9ACTN</name>
<evidence type="ECO:0000256" key="2">
    <source>
        <dbReference type="ARBA" id="ARBA00023015"/>
    </source>
</evidence>
<keyword evidence="10" id="KW-1185">Reference proteome</keyword>
<evidence type="ECO:0000256" key="5">
    <source>
        <dbReference type="ARBA" id="ARBA00023163"/>
    </source>
</evidence>
<dbReference type="Pfam" id="PF04542">
    <property type="entry name" value="Sigma70_r2"/>
    <property type="match status" value="1"/>
</dbReference>
<dbReference type="EMBL" id="JBHMDI010000032">
    <property type="protein sequence ID" value="MFB9348737.1"/>
    <property type="molecule type" value="Genomic_DNA"/>
</dbReference>
<keyword evidence="5 6" id="KW-0804">Transcription</keyword>
<evidence type="ECO:0000259" key="7">
    <source>
        <dbReference type="Pfam" id="PF04542"/>
    </source>
</evidence>
<evidence type="ECO:0000313" key="9">
    <source>
        <dbReference type="EMBL" id="MFB9348737.1"/>
    </source>
</evidence>
<dbReference type="PANTHER" id="PTHR43133:SF61">
    <property type="entry name" value="ECF RNA POLYMERASE SIGMA FACTOR SIGC"/>
    <property type="match status" value="1"/>
</dbReference>
<dbReference type="NCBIfam" id="TIGR02937">
    <property type="entry name" value="sigma70-ECF"/>
    <property type="match status" value="1"/>
</dbReference>
<dbReference type="InterPro" id="IPR013249">
    <property type="entry name" value="RNA_pol_sigma70_r4_t2"/>
</dbReference>
<evidence type="ECO:0000256" key="3">
    <source>
        <dbReference type="ARBA" id="ARBA00023082"/>
    </source>
</evidence>
<sequence length="206" mass="22405">MITPTLPAPAGRPTDDAATAWALAARGGDSDAVDRFVRALHRDVVRYVAHLCADPQTVDDLAQDTFLRALGSLHRFEGRSSARTWLLAIARRAVADSHRYTAVRPRTADVPDWRLTVERAQPRGLPGFDDGIVLLDLLDRLPRERREAFVLTQLLGLPYTEAAALGDCPVGTVRSRVARARTTLAALVAEAEGASTAVRRPVPDRG</sequence>
<dbReference type="InterPro" id="IPR039425">
    <property type="entry name" value="RNA_pol_sigma-70-like"/>
</dbReference>
<dbReference type="InterPro" id="IPR036388">
    <property type="entry name" value="WH-like_DNA-bd_sf"/>
</dbReference>
<feature type="domain" description="RNA polymerase sigma factor 70 region 4 type 2" evidence="8">
    <location>
        <begin position="134"/>
        <end position="184"/>
    </location>
</feature>
<dbReference type="SUPFAM" id="SSF88946">
    <property type="entry name" value="Sigma2 domain of RNA polymerase sigma factors"/>
    <property type="match status" value="1"/>
</dbReference>
<dbReference type="InterPro" id="IPR013325">
    <property type="entry name" value="RNA_pol_sigma_r2"/>
</dbReference>